<organism evidence="1 2">
    <name type="scientific">Lithospermum erythrorhizon</name>
    <name type="common">Purple gromwell</name>
    <name type="synonym">Lithospermum officinale var. erythrorhizon</name>
    <dbReference type="NCBI Taxonomy" id="34254"/>
    <lineage>
        <taxon>Eukaryota</taxon>
        <taxon>Viridiplantae</taxon>
        <taxon>Streptophyta</taxon>
        <taxon>Embryophyta</taxon>
        <taxon>Tracheophyta</taxon>
        <taxon>Spermatophyta</taxon>
        <taxon>Magnoliopsida</taxon>
        <taxon>eudicotyledons</taxon>
        <taxon>Gunneridae</taxon>
        <taxon>Pentapetalae</taxon>
        <taxon>asterids</taxon>
        <taxon>lamiids</taxon>
        <taxon>Boraginales</taxon>
        <taxon>Boraginaceae</taxon>
        <taxon>Boraginoideae</taxon>
        <taxon>Lithospermeae</taxon>
        <taxon>Lithospermum</taxon>
    </lineage>
</organism>
<dbReference type="Proteomes" id="UP001454036">
    <property type="component" value="Unassembled WGS sequence"/>
</dbReference>
<dbReference type="PANTHER" id="PTHR33167:SF29">
    <property type="entry name" value="T28K15.14 PROTEIN"/>
    <property type="match status" value="1"/>
</dbReference>
<dbReference type="PANTHER" id="PTHR33167">
    <property type="entry name" value="TRANSCRIPTION FACTOR, PUTATIVE (DUF863)-RELATED"/>
    <property type="match status" value="1"/>
</dbReference>
<name>A0AAV3RLJ5_LITER</name>
<evidence type="ECO:0000313" key="1">
    <source>
        <dbReference type="EMBL" id="GAA0176661.1"/>
    </source>
</evidence>
<proteinExistence type="predicted"/>
<protein>
    <submittedName>
        <fullName evidence="1">Uncharacterized protein</fullName>
    </submittedName>
</protein>
<sequence length="205" mass="22792">MELIGGCIDLNLIHGFEDTGKEYLRNTMIYQEVLFKKQVVELHHIYLVQRDLMKNIGIKGPAVINQYAPSGTEQSNAGVKIALGIGWDGWQNGGDRSDYREKCVELGSVGDIRNTSLTSLAVPACSGDNQDSPDCVLSMHSFANSPIMHLPYGGTTSSPDEILCRGLKHYHDDLQLNDEKTNTASSFYERQELDLNQYPCDESFS</sequence>
<keyword evidence="2" id="KW-1185">Reference proteome</keyword>
<dbReference type="AlphaFoldDB" id="A0AAV3RLJ5"/>
<evidence type="ECO:0000313" key="2">
    <source>
        <dbReference type="Proteomes" id="UP001454036"/>
    </source>
</evidence>
<reference evidence="1 2" key="1">
    <citation type="submission" date="2024-01" db="EMBL/GenBank/DDBJ databases">
        <title>The complete chloroplast genome sequence of Lithospermum erythrorhizon: insights into the phylogenetic relationship among Boraginaceae species and the maternal lineages of purple gromwells.</title>
        <authorList>
            <person name="Okada T."/>
            <person name="Watanabe K."/>
        </authorList>
    </citation>
    <scope>NUCLEOTIDE SEQUENCE [LARGE SCALE GENOMIC DNA]</scope>
</reference>
<comment type="caution">
    <text evidence="1">The sequence shown here is derived from an EMBL/GenBank/DDBJ whole genome shotgun (WGS) entry which is preliminary data.</text>
</comment>
<dbReference type="EMBL" id="BAABME010010237">
    <property type="protein sequence ID" value="GAA0176661.1"/>
    <property type="molecule type" value="Genomic_DNA"/>
</dbReference>
<gene>
    <name evidence="1" type="ORF">LIER_29581</name>
</gene>
<accession>A0AAV3RLJ5</accession>